<dbReference type="SUPFAM" id="SSF54909">
    <property type="entry name" value="Dimeric alpha+beta barrel"/>
    <property type="match status" value="1"/>
</dbReference>
<evidence type="ECO:0000313" key="2">
    <source>
        <dbReference type="EMBL" id="RZN70074.1"/>
    </source>
</evidence>
<comment type="caution">
    <text evidence="2">The sequence shown here is derived from an EMBL/GenBank/DDBJ whole genome shotgun (WGS) entry which is preliminary data.</text>
</comment>
<evidence type="ECO:0000313" key="3">
    <source>
        <dbReference type="Proteomes" id="UP000320766"/>
    </source>
</evidence>
<dbReference type="InterPro" id="IPR011008">
    <property type="entry name" value="Dimeric_a/b-barrel"/>
</dbReference>
<dbReference type="AlphaFoldDB" id="A0A520KX24"/>
<feature type="domain" description="Transcription regulator AsnC/Lrp ligand binding" evidence="1">
    <location>
        <begin position="12"/>
        <end position="72"/>
    </location>
</feature>
<dbReference type="InterPro" id="IPR019887">
    <property type="entry name" value="Tscrpt_reg_AsnC/Lrp_C"/>
</dbReference>
<reference evidence="2 3" key="1">
    <citation type="journal article" date="2019" name="Nat. Microbiol.">
        <title>Wide diversity of methane and short-chain alkane metabolisms in uncultured archaea.</title>
        <authorList>
            <person name="Borrel G."/>
            <person name="Adam P.S."/>
            <person name="McKay L.J."/>
            <person name="Chen L.X."/>
            <person name="Sierra-Garcia I.N."/>
            <person name="Sieber C.M."/>
            <person name="Letourneur Q."/>
            <person name="Ghozlane A."/>
            <person name="Andersen G.L."/>
            <person name="Li W.J."/>
            <person name="Hallam S.J."/>
            <person name="Muyzer G."/>
            <person name="de Oliveira V.M."/>
            <person name="Inskeep W.P."/>
            <person name="Banfield J.F."/>
            <person name="Gribaldo S."/>
        </authorList>
    </citation>
    <scope>NUCLEOTIDE SEQUENCE [LARGE SCALE GENOMIC DNA]</scope>
    <source>
        <strain evidence="2">NM1b</strain>
    </source>
</reference>
<name>A0A520KX24_9EURY</name>
<organism evidence="2 3">
    <name type="scientific">Candidatus Methanolliviera hydrocarbonicum</name>
    <dbReference type="NCBI Taxonomy" id="2491085"/>
    <lineage>
        <taxon>Archaea</taxon>
        <taxon>Methanobacteriati</taxon>
        <taxon>Methanobacteriota</taxon>
        <taxon>Candidatus Methanoliparia</taxon>
        <taxon>Candidatus Methanoliparales</taxon>
        <taxon>Candidatus Methanollivieraceae</taxon>
        <taxon>Candidatus Methanolliviera</taxon>
    </lineage>
</organism>
<dbReference type="Proteomes" id="UP000320766">
    <property type="component" value="Unassembled WGS sequence"/>
</dbReference>
<protein>
    <submittedName>
        <fullName evidence="2">Lrp/AsnC family transcriptional regulator</fullName>
    </submittedName>
</protein>
<gene>
    <name evidence="2" type="ORF">EF807_03835</name>
</gene>
<dbReference type="Pfam" id="PF01037">
    <property type="entry name" value="AsnC_trans_reg"/>
    <property type="match status" value="1"/>
</dbReference>
<proteinExistence type="predicted"/>
<evidence type="ECO:0000259" key="1">
    <source>
        <dbReference type="Pfam" id="PF01037"/>
    </source>
</evidence>
<dbReference type="Gene3D" id="3.30.70.920">
    <property type="match status" value="1"/>
</dbReference>
<accession>A0A520KX24</accession>
<dbReference type="EMBL" id="RXIL01000062">
    <property type="protein sequence ID" value="RZN70074.1"/>
    <property type="molecule type" value="Genomic_DNA"/>
</dbReference>
<sequence>MTVLLIMKSELGRVKDVAEKLSELPETSEVYLMTGEYDIIAKIEAEPEEAIDLILEKILKIEGISKTRTIFTKKIK</sequence>